<name>A0A370PQA4_ASPPH</name>
<accession>A0A370PQA4</accession>
<evidence type="ECO:0000313" key="1">
    <source>
        <dbReference type="EMBL" id="RDK44375.1"/>
    </source>
</evidence>
<dbReference type="Proteomes" id="UP000254937">
    <property type="component" value="Unassembled WGS sequence"/>
</dbReference>
<gene>
    <name evidence="1" type="ORF">M752DRAFT_264280</name>
</gene>
<dbReference type="AlphaFoldDB" id="A0A370PQA4"/>
<evidence type="ECO:0000313" key="2">
    <source>
        <dbReference type="Proteomes" id="UP000254937"/>
    </source>
</evidence>
<keyword evidence="2" id="KW-1185">Reference proteome</keyword>
<organism evidence="1 2">
    <name type="scientific">Aspergillus phoenicis ATCC 13157</name>
    <dbReference type="NCBI Taxonomy" id="1353007"/>
    <lineage>
        <taxon>Eukaryota</taxon>
        <taxon>Fungi</taxon>
        <taxon>Dikarya</taxon>
        <taxon>Ascomycota</taxon>
        <taxon>Pezizomycotina</taxon>
        <taxon>Eurotiomycetes</taxon>
        <taxon>Eurotiomycetidae</taxon>
        <taxon>Eurotiales</taxon>
        <taxon>Aspergillaceae</taxon>
        <taxon>Aspergillus</taxon>
    </lineage>
</organism>
<protein>
    <submittedName>
        <fullName evidence="1">Uncharacterized protein</fullName>
    </submittedName>
</protein>
<reference evidence="1 2" key="1">
    <citation type="submission" date="2018-07" db="EMBL/GenBank/DDBJ databases">
        <title>Section-level genome sequencing of Aspergillus section Nigri to investigate inter- and intra-species variation.</title>
        <authorList>
            <consortium name="DOE Joint Genome Institute"/>
            <person name="Vesth T.C."/>
            <person name="Nybo J.L."/>
            <person name="Theobald S."/>
            <person name="Frisvad J.C."/>
            <person name="Larsen T.O."/>
            <person name="Nielsen K.F."/>
            <person name="Hoof J.B."/>
            <person name="Brandl J."/>
            <person name="Salamov A."/>
            <person name="Riley R."/>
            <person name="Gladden J.M."/>
            <person name="Phatale P."/>
            <person name="Nielsen M.T."/>
            <person name="Lyhne E.K."/>
            <person name="Kogle M.E."/>
            <person name="Strasser K."/>
            <person name="McDonnell E."/>
            <person name="Barry K."/>
            <person name="Clum A."/>
            <person name="Chen C."/>
            <person name="Nolan M."/>
            <person name="Sandor L."/>
            <person name="Kuo A."/>
            <person name="Lipzen A."/>
            <person name="Hainaut M."/>
            <person name="Drula E."/>
            <person name="Tsang A."/>
            <person name="Magnuson J.K."/>
            <person name="Henrissat B."/>
            <person name="Wiebenga A."/>
            <person name="Simmons B.A."/>
            <person name="Makela M.R."/>
            <person name="De vries R.P."/>
            <person name="Grigoriev I.V."/>
            <person name="Mortensen U.H."/>
            <person name="Baker S.E."/>
            <person name="Andersen M.R."/>
        </authorList>
    </citation>
    <scope>NUCLEOTIDE SEQUENCE [LARGE SCALE GENOMIC DNA]</scope>
    <source>
        <strain evidence="1 2">ATCC 13157</strain>
    </source>
</reference>
<proteinExistence type="predicted"/>
<sequence length="157" mass="17104">MQYTVASESYSAKASFPQQTCAKGPNPLETMTLQIRVIVSKTAPYELSKPFLCAFRVLFGSTVDLATIRYYLNGSLDLHPTGGCLTSETNRYKSGGLGSLVLRGTSGNVQWKTAAVVAVQQAAVSEKYCYCPGRLGHPKTSSYFNNHIHSGYDTECM</sequence>
<dbReference type="EMBL" id="KZ851849">
    <property type="protein sequence ID" value="RDK44375.1"/>
    <property type="molecule type" value="Genomic_DNA"/>
</dbReference>